<evidence type="ECO:0000256" key="9">
    <source>
        <dbReference type="ARBA" id="ARBA00023204"/>
    </source>
</evidence>
<evidence type="ECO:0000256" key="7">
    <source>
        <dbReference type="ARBA" id="ARBA00022801"/>
    </source>
</evidence>
<comment type="catalytic activity">
    <reaction evidence="10">
        <text>8-oxo-dGTP + H2O = 8-oxo-dGMP + diphosphate + H(+)</text>
        <dbReference type="Rhea" id="RHEA:31575"/>
        <dbReference type="ChEBI" id="CHEBI:15377"/>
        <dbReference type="ChEBI" id="CHEBI:15378"/>
        <dbReference type="ChEBI" id="CHEBI:33019"/>
        <dbReference type="ChEBI" id="CHEBI:63224"/>
        <dbReference type="ChEBI" id="CHEBI:77896"/>
        <dbReference type="EC" id="3.6.1.55"/>
    </reaction>
</comment>
<dbReference type="AlphaFoldDB" id="A0A1G2MRP0"/>
<dbReference type="GO" id="GO:0046872">
    <property type="term" value="F:metal ion binding"/>
    <property type="evidence" value="ECO:0007669"/>
    <property type="project" value="UniProtKB-KW"/>
</dbReference>
<comment type="caution">
    <text evidence="13">The sequence shown here is derived from an EMBL/GenBank/DDBJ whole genome shotgun (WGS) entry which is preliminary data.</text>
</comment>
<dbReference type="GO" id="GO:0006260">
    <property type="term" value="P:DNA replication"/>
    <property type="evidence" value="ECO:0007669"/>
    <property type="project" value="UniProtKB-KW"/>
</dbReference>
<dbReference type="CDD" id="cd04690">
    <property type="entry name" value="NUDIX_Hydrolase"/>
    <property type="match status" value="1"/>
</dbReference>
<evidence type="ECO:0000256" key="11">
    <source>
        <dbReference type="ARBA" id="ARBA00038905"/>
    </source>
</evidence>
<sequence length="144" mass="16334">MEDKKDNLTKYDLHKVGGILLKERKLLICRTKGKKSFIAPGGKLKKGEGVIQALQRELKEELSISVLDSDISEFGVFYAPAAEDEKNILRMDVFLVKRWEGALKPSSEIDEIAWISTNFPETMSIGSIFEHQVIPRLKQRGMID</sequence>
<keyword evidence="3" id="KW-0515">Mutator protein</keyword>
<comment type="cofactor">
    <cofactor evidence="1">
        <name>Mg(2+)</name>
        <dbReference type="ChEBI" id="CHEBI:18420"/>
    </cofactor>
</comment>
<evidence type="ECO:0000256" key="3">
    <source>
        <dbReference type="ARBA" id="ARBA00022457"/>
    </source>
</evidence>
<keyword evidence="5" id="KW-0479">Metal-binding</keyword>
<dbReference type="PANTHER" id="PTHR47707:SF1">
    <property type="entry name" value="NUDIX HYDROLASE FAMILY PROTEIN"/>
    <property type="match status" value="1"/>
</dbReference>
<dbReference type="Proteomes" id="UP000177565">
    <property type="component" value="Unassembled WGS sequence"/>
</dbReference>
<evidence type="ECO:0000256" key="4">
    <source>
        <dbReference type="ARBA" id="ARBA00022705"/>
    </source>
</evidence>
<dbReference type="GO" id="GO:0044715">
    <property type="term" value="F:8-oxo-dGDP phosphatase activity"/>
    <property type="evidence" value="ECO:0007669"/>
    <property type="project" value="TreeGrafter"/>
</dbReference>
<name>A0A1G2MRP0_9BACT</name>
<dbReference type="GO" id="GO:0035539">
    <property type="term" value="F:8-oxo-7,8-dihydrodeoxyguanosine triphosphate pyrophosphatase activity"/>
    <property type="evidence" value="ECO:0007669"/>
    <property type="project" value="UniProtKB-EC"/>
</dbReference>
<dbReference type="PANTHER" id="PTHR47707">
    <property type="entry name" value="8-OXO-DGTP DIPHOSPHATASE"/>
    <property type="match status" value="1"/>
</dbReference>
<evidence type="ECO:0000259" key="12">
    <source>
        <dbReference type="PROSITE" id="PS51462"/>
    </source>
</evidence>
<comment type="similarity">
    <text evidence="2">Belongs to the Nudix hydrolase family.</text>
</comment>
<gene>
    <name evidence="13" type="ORF">A3C06_03020</name>
</gene>
<dbReference type="GO" id="GO:0008413">
    <property type="term" value="F:8-oxo-7,8-dihydroguanosine triphosphate pyrophosphatase activity"/>
    <property type="evidence" value="ECO:0007669"/>
    <property type="project" value="TreeGrafter"/>
</dbReference>
<evidence type="ECO:0000313" key="13">
    <source>
        <dbReference type="EMBL" id="OHA26523.1"/>
    </source>
</evidence>
<dbReference type="InterPro" id="IPR000086">
    <property type="entry name" value="NUDIX_hydrolase_dom"/>
</dbReference>
<keyword evidence="7" id="KW-0378">Hydrolase</keyword>
<organism evidence="13 14">
    <name type="scientific">Candidatus Taylorbacteria bacterium RIFCSPHIGHO2_02_FULL_46_13</name>
    <dbReference type="NCBI Taxonomy" id="1802312"/>
    <lineage>
        <taxon>Bacteria</taxon>
        <taxon>Candidatus Tayloriibacteriota</taxon>
    </lineage>
</organism>
<dbReference type="InterPro" id="IPR047127">
    <property type="entry name" value="MutT-like"/>
</dbReference>
<keyword evidence="4" id="KW-0235">DNA replication</keyword>
<reference evidence="13 14" key="1">
    <citation type="journal article" date="2016" name="Nat. Commun.">
        <title>Thousands of microbial genomes shed light on interconnected biogeochemical processes in an aquifer system.</title>
        <authorList>
            <person name="Anantharaman K."/>
            <person name="Brown C.T."/>
            <person name="Hug L.A."/>
            <person name="Sharon I."/>
            <person name="Castelle C.J."/>
            <person name="Probst A.J."/>
            <person name="Thomas B.C."/>
            <person name="Singh A."/>
            <person name="Wilkins M.J."/>
            <person name="Karaoz U."/>
            <person name="Brodie E.L."/>
            <person name="Williams K.H."/>
            <person name="Hubbard S.S."/>
            <person name="Banfield J.F."/>
        </authorList>
    </citation>
    <scope>NUCLEOTIDE SEQUENCE [LARGE SCALE GENOMIC DNA]</scope>
</reference>
<evidence type="ECO:0000256" key="5">
    <source>
        <dbReference type="ARBA" id="ARBA00022723"/>
    </source>
</evidence>
<keyword evidence="6" id="KW-0227">DNA damage</keyword>
<dbReference type="STRING" id="1802312.A3C06_03020"/>
<evidence type="ECO:0000256" key="8">
    <source>
        <dbReference type="ARBA" id="ARBA00022842"/>
    </source>
</evidence>
<keyword evidence="9" id="KW-0234">DNA repair</keyword>
<evidence type="ECO:0000313" key="14">
    <source>
        <dbReference type="Proteomes" id="UP000177565"/>
    </source>
</evidence>
<evidence type="ECO:0000256" key="1">
    <source>
        <dbReference type="ARBA" id="ARBA00001946"/>
    </source>
</evidence>
<dbReference type="Gene3D" id="3.90.79.10">
    <property type="entry name" value="Nucleoside Triphosphate Pyrophosphohydrolase"/>
    <property type="match status" value="1"/>
</dbReference>
<protein>
    <recommendedName>
        <fullName evidence="11">8-oxo-dGTP diphosphatase</fullName>
        <ecNumber evidence="11">3.6.1.55</ecNumber>
    </recommendedName>
</protein>
<dbReference type="GO" id="GO:0044716">
    <property type="term" value="F:8-oxo-GDP phosphatase activity"/>
    <property type="evidence" value="ECO:0007669"/>
    <property type="project" value="TreeGrafter"/>
</dbReference>
<dbReference type="PROSITE" id="PS51462">
    <property type="entry name" value="NUDIX"/>
    <property type="match status" value="1"/>
</dbReference>
<keyword evidence="8" id="KW-0460">Magnesium</keyword>
<evidence type="ECO:0000256" key="10">
    <source>
        <dbReference type="ARBA" id="ARBA00035861"/>
    </source>
</evidence>
<dbReference type="InterPro" id="IPR015797">
    <property type="entry name" value="NUDIX_hydrolase-like_dom_sf"/>
</dbReference>
<evidence type="ECO:0000256" key="2">
    <source>
        <dbReference type="ARBA" id="ARBA00005582"/>
    </source>
</evidence>
<proteinExistence type="inferred from homology"/>
<feature type="domain" description="Nudix hydrolase" evidence="12">
    <location>
        <begin position="11"/>
        <end position="139"/>
    </location>
</feature>
<dbReference type="GO" id="GO:0006281">
    <property type="term" value="P:DNA repair"/>
    <property type="evidence" value="ECO:0007669"/>
    <property type="project" value="UniProtKB-KW"/>
</dbReference>
<evidence type="ECO:0000256" key="6">
    <source>
        <dbReference type="ARBA" id="ARBA00022763"/>
    </source>
</evidence>
<accession>A0A1G2MRP0</accession>
<dbReference type="SUPFAM" id="SSF55811">
    <property type="entry name" value="Nudix"/>
    <property type="match status" value="1"/>
</dbReference>
<dbReference type="EC" id="3.6.1.55" evidence="11"/>
<dbReference type="EMBL" id="MHRQ01000020">
    <property type="protein sequence ID" value="OHA26523.1"/>
    <property type="molecule type" value="Genomic_DNA"/>
</dbReference>
<dbReference type="Pfam" id="PF00293">
    <property type="entry name" value="NUDIX"/>
    <property type="match status" value="1"/>
</dbReference>